<name>A0ABP2SN30_BARBA</name>
<accession>A0ABP2SN30</accession>
<keyword evidence="3" id="KW-0813">Transport</keyword>
<dbReference type="PANTHER" id="PTHR43297">
    <property type="entry name" value="OLIGOPEPTIDE TRANSPORT ATP-BINDING PROTEIN APPD"/>
    <property type="match status" value="1"/>
</dbReference>
<dbReference type="PANTHER" id="PTHR43297:SF2">
    <property type="entry name" value="DIPEPTIDE TRANSPORT ATP-BINDING PROTEIN DPPD"/>
    <property type="match status" value="1"/>
</dbReference>
<organism evidence="9 10">
    <name type="scientific">Bartonella bacilliformis INS</name>
    <dbReference type="NCBI Taxonomy" id="1206782"/>
    <lineage>
        <taxon>Bacteria</taxon>
        <taxon>Pseudomonadati</taxon>
        <taxon>Pseudomonadota</taxon>
        <taxon>Alphaproteobacteria</taxon>
        <taxon>Hyphomicrobiales</taxon>
        <taxon>Bartonellaceae</taxon>
        <taxon>Bartonella</taxon>
    </lineage>
</organism>
<dbReference type="CDD" id="cd03257">
    <property type="entry name" value="ABC_NikE_OppD_transporters"/>
    <property type="match status" value="1"/>
</dbReference>
<keyword evidence="10" id="KW-1185">Reference proteome</keyword>
<dbReference type="GeneID" id="4684268"/>
<evidence type="ECO:0000256" key="1">
    <source>
        <dbReference type="ARBA" id="ARBA00004417"/>
    </source>
</evidence>
<dbReference type="SMART" id="SM00382">
    <property type="entry name" value="AAA"/>
    <property type="match status" value="1"/>
</dbReference>
<evidence type="ECO:0000256" key="3">
    <source>
        <dbReference type="ARBA" id="ARBA00022448"/>
    </source>
</evidence>
<proteinExistence type="inferred from homology"/>
<keyword evidence="5" id="KW-0547">Nucleotide-binding</keyword>
<dbReference type="SUPFAM" id="SSF52540">
    <property type="entry name" value="P-loop containing nucleoside triphosphate hydrolases"/>
    <property type="match status" value="1"/>
</dbReference>
<comment type="caution">
    <text evidence="9">The sequence shown here is derived from an EMBL/GenBank/DDBJ whole genome shotgun (WGS) entry which is preliminary data.</text>
</comment>
<reference evidence="9 10" key="1">
    <citation type="journal article" date="2013" name="Genome Announc.">
        <title>Whole Genome Sequencing and Comparative Analysis of Bartonella bacilliformis Strain INS, the Causative Agent of Carrion's Disease.</title>
        <authorList>
            <person name="Tarazona D."/>
            <person name="Padilla C."/>
            <person name="Caceres O."/>
            <person name="Montenegro J.D."/>
            <person name="Bailon H."/>
            <person name="Ventura G."/>
            <person name="Mendoza G."/>
            <person name="Anaya E."/>
            <person name="Guio H."/>
        </authorList>
    </citation>
    <scope>NUCLEOTIDE SEQUENCE [LARGE SCALE GENOMIC DNA]</scope>
    <source>
        <strain evidence="9 10">INS</strain>
    </source>
</reference>
<dbReference type="GO" id="GO:0005524">
    <property type="term" value="F:ATP binding"/>
    <property type="evidence" value="ECO:0007669"/>
    <property type="project" value="UniProtKB-KW"/>
</dbReference>
<keyword evidence="6 9" id="KW-0067">ATP-binding</keyword>
<dbReference type="InterPro" id="IPR027417">
    <property type="entry name" value="P-loop_NTPase"/>
</dbReference>
<dbReference type="InterPro" id="IPR003439">
    <property type="entry name" value="ABC_transporter-like_ATP-bd"/>
</dbReference>
<dbReference type="RefSeq" id="WP_005767571.1">
    <property type="nucleotide sequence ID" value="NZ_AMQK01000017.1"/>
</dbReference>
<evidence type="ECO:0000256" key="5">
    <source>
        <dbReference type="ARBA" id="ARBA00022741"/>
    </source>
</evidence>
<dbReference type="PROSITE" id="PS50893">
    <property type="entry name" value="ABC_TRANSPORTER_2"/>
    <property type="match status" value="1"/>
</dbReference>
<evidence type="ECO:0000256" key="2">
    <source>
        <dbReference type="ARBA" id="ARBA00005417"/>
    </source>
</evidence>
<dbReference type="EMBL" id="AMQK01000017">
    <property type="protein sequence ID" value="EKS43560.1"/>
    <property type="molecule type" value="Genomic_DNA"/>
</dbReference>
<dbReference type="InterPro" id="IPR003593">
    <property type="entry name" value="AAA+_ATPase"/>
</dbReference>
<gene>
    <name evidence="9" type="ORF">BbINS_04822</name>
</gene>
<comment type="similarity">
    <text evidence="2">Belongs to the ABC transporter superfamily.</text>
</comment>
<keyword evidence="4" id="KW-1003">Cell membrane</keyword>
<dbReference type="InterPro" id="IPR050388">
    <property type="entry name" value="ABC_Ni/Peptide_Import"/>
</dbReference>
<feature type="domain" description="ABC transporter" evidence="8">
    <location>
        <begin position="6"/>
        <end position="255"/>
    </location>
</feature>
<evidence type="ECO:0000259" key="8">
    <source>
        <dbReference type="PROSITE" id="PS50893"/>
    </source>
</evidence>
<keyword evidence="7" id="KW-0472">Membrane</keyword>
<dbReference type="Pfam" id="PF00005">
    <property type="entry name" value="ABC_tran"/>
    <property type="match status" value="1"/>
</dbReference>
<protein>
    <submittedName>
        <fullName evidence="9">Dipeptide ABC transporter, ATP-binding protein</fullName>
    </submittedName>
</protein>
<comment type="subcellular location">
    <subcellularLocation>
        <location evidence="1">Cell inner membrane</location>
        <topology evidence="1">Peripheral membrane protein</topology>
    </subcellularLocation>
</comment>
<evidence type="ECO:0000256" key="4">
    <source>
        <dbReference type="ARBA" id="ARBA00022475"/>
    </source>
</evidence>
<evidence type="ECO:0000256" key="6">
    <source>
        <dbReference type="ARBA" id="ARBA00022840"/>
    </source>
</evidence>
<dbReference type="Gene3D" id="3.40.50.300">
    <property type="entry name" value="P-loop containing nucleotide triphosphate hydrolases"/>
    <property type="match status" value="1"/>
</dbReference>
<evidence type="ECO:0000313" key="10">
    <source>
        <dbReference type="Proteomes" id="UP000009359"/>
    </source>
</evidence>
<evidence type="ECO:0000256" key="7">
    <source>
        <dbReference type="ARBA" id="ARBA00023136"/>
    </source>
</evidence>
<evidence type="ECO:0000313" key="9">
    <source>
        <dbReference type="EMBL" id="EKS43560.1"/>
    </source>
</evidence>
<sequence length="291" mass="32321">MDKNLLEIEDLRISFPTTRGVVDVVRGVSFSLGKEKIGIVGESGSGKSMTGRAILKLNPSSAIVKAKKMSFDNVDLLAASEPQMRKIRGRRISMILQDPKYSLNPLIRIGDQIVEAYRIHYRVSKVEAWERTVSMLESVHIRNPEHVMQLFPHEISGGMGQRVMIAMMLIPKPDLIIADEPTSALDVTVRYQVLTILDELVTQSGTGLIFISHDLNLIADFCDRVLVMYAGRILEELPASDLSHACHPYTKALLASMPRLNHPVDVLTIPERNPDWLHSPTIVNGVEGVGP</sequence>
<dbReference type="Proteomes" id="UP000009359">
    <property type="component" value="Unassembled WGS sequence"/>
</dbReference>